<comment type="caution">
    <text evidence="2">The sequence shown here is derived from an EMBL/GenBank/DDBJ whole genome shotgun (WGS) entry which is preliminary data.</text>
</comment>
<dbReference type="Proteomes" id="UP000276133">
    <property type="component" value="Unassembled WGS sequence"/>
</dbReference>
<sequence>MPTKCVFFLFIFSIQIFTFHCDDIFFNYSCEYKNQNETLESCEQLFGFFNQSFIYNEIEQAICFVIKSINNLCYDVNNYFQVSFATNQTFSELKDLLVNKITEIIEEIVCQTNTTYQPDFLGNIQLSQNNYSSVILGKEFTFGGLLKSSTFNQTGAALLEKDGIYSIDFLDFQKVSQIYTQNYFDYSPNFQIAFFYDSIYTASLINFIFFENHLQTFINQQFNGNYLLYILPSSESKEINILINKSLLLESRCVIFNEYKLQSSVCSTFKIIENIQWCKCNVTKGFFSLALPTTTNLTSERFSLKLYILYGWACEVRFNSIISIQKNLDNFFTKRDNLVL</sequence>
<evidence type="ECO:0000313" key="2">
    <source>
        <dbReference type="EMBL" id="RNA17539.1"/>
    </source>
</evidence>
<gene>
    <name evidence="2" type="ORF">BpHYR1_054636</name>
</gene>
<dbReference type="AlphaFoldDB" id="A0A3M7R242"/>
<keyword evidence="1" id="KW-0732">Signal</keyword>
<evidence type="ECO:0008006" key="4">
    <source>
        <dbReference type="Google" id="ProtNLM"/>
    </source>
</evidence>
<name>A0A3M7R242_BRAPC</name>
<protein>
    <recommendedName>
        <fullName evidence="4">Transmembrane protein</fullName>
    </recommendedName>
</protein>
<keyword evidence="3" id="KW-1185">Reference proteome</keyword>
<evidence type="ECO:0000256" key="1">
    <source>
        <dbReference type="SAM" id="SignalP"/>
    </source>
</evidence>
<feature type="chain" id="PRO_5018254835" description="Transmembrane protein" evidence="1">
    <location>
        <begin position="22"/>
        <end position="340"/>
    </location>
</feature>
<accession>A0A3M7R242</accession>
<feature type="signal peptide" evidence="1">
    <location>
        <begin position="1"/>
        <end position="21"/>
    </location>
</feature>
<proteinExistence type="predicted"/>
<dbReference type="EMBL" id="REGN01004435">
    <property type="protein sequence ID" value="RNA17539.1"/>
    <property type="molecule type" value="Genomic_DNA"/>
</dbReference>
<evidence type="ECO:0000313" key="3">
    <source>
        <dbReference type="Proteomes" id="UP000276133"/>
    </source>
</evidence>
<reference evidence="2 3" key="1">
    <citation type="journal article" date="2018" name="Sci. Rep.">
        <title>Genomic signatures of local adaptation to the degree of environmental predictability in rotifers.</title>
        <authorList>
            <person name="Franch-Gras L."/>
            <person name="Hahn C."/>
            <person name="Garcia-Roger E.M."/>
            <person name="Carmona M.J."/>
            <person name="Serra M."/>
            <person name="Gomez A."/>
        </authorList>
    </citation>
    <scope>NUCLEOTIDE SEQUENCE [LARGE SCALE GENOMIC DNA]</scope>
    <source>
        <strain evidence="2">HYR1</strain>
    </source>
</reference>
<organism evidence="2 3">
    <name type="scientific">Brachionus plicatilis</name>
    <name type="common">Marine rotifer</name>
    <name type="synonym">Brachionus muelleri</name>
    <dbReference type="NCBI Taxonomy" id="10195"/>
    <lineage>
        <taxon>Eukaryota</taxon>
        <taxon>Metazoa</taxon>
        <taxon>Spiralia</taxon>
        <taxon>Gnathifera</taxon>
        <taxon>Rotifera</taxon>
        <taxon>Eurotatoria</taxon>
        <taxon>Monogononta</taxon>
        <taxon>Pseudotrocha</taxon>
        <taxon>Ploima</taxon>
        <taxon>Brachionidae</taxon>
        <taxon>Brachionus</taxon>
    </lineage>
</organism>